<comment type="caution">
    <text evidence="1">The sequence shown here is derived from an EMBL/GenBank/DDBJ whole genome shotgun (WGS) entry which is preliminary data.</text>
</comment>
<evidence type="ECO:0000313" key="1">
    <source>
        <dbReference type="EMBL" id="KAF5892665.1"/>
    </source>
</evidence>
<feature type="non-terminal residue" evidence="1">
    <location>
        <position position="50"/>
    </location>
</feature>
<keyword evidence="2" id="KW-1185">Reference proteome</keyword>
<sequence>GYQRERGVLHQRRRTAVTLQSSQDHVPLGPLQRLIRRLRAQPQWLQVSFR</sequence>
<dbReference type="EMBL" id="QNUK01000484">
    <property type="protein sequence ID" value="KAF5892665.1"/>
    <property type="molecule type" value="Genomic_DNA"/>
</dbReference>
<feature type="non-terminal residue" evidence="1">
    <location>
        <position position="1"/>
    </location>
</feature>
<organism evidence="1 2">
    <name type="scientific">Clarias magur</name>
    <name type="common">Asian catfish</name>
    <name type="synonym">Macropteronotus magur</name>
    <dbReference type="NCBI Taxonomy" id="1594786"/>
    <lineage>
        <taxon>Eukaryota</taxon>
        <taxon>Metazoa</taxon>
        <taxon>Chordata</taxon>
        <taxon>Craniata</taxon>
        <taxon>Vertebrata</taxon>
        <taxon>Euteleostomi</taxon>
        <taxon>Actinopterygii</taxon>
        <taxon>Neopterygii</taxon>
        <taxon>Teleostei</taxon>
        <taxon>Ostariophysi</taxon>
        <taxon>Siluriformes</taxon>
        <taxon>Clariidae</taxon>
        <taxon>Clarias</taxon>
    </lineage>
</organism>
<proteinExistence type="predicted"/>
<gene>
    <name evidence="1" type="primary">lin-2</name>
    <name evidence="1" type="ORF">DAT39_017628</name>
</gene>
<evidence type="ECO:0000313" key="2">
    <source>
        <dbReference type="Proteomes" id="UP000727407"/>
    </source>
</evidence>
<dbReference type="AlphaFoldDB" id="A0A8J4XBR0"/>
<protein>
    <submittedName>
        <fullName evidence="1">Vacuolar membrane-associated protein IML1</fullName>
    </submittedName>
</protein>
<reference evidence="1" key="1">
    <citation type="submission" date="2020-07" db="EMBL/GenBank/DDBJ databases">
        <title>Clarias magur genome sequencing, assembly and annotation.</title>
        <authorList>
            <person name="Kushwaha B."/>
            <person name="Kumar R."/>
            <person name="Das P."/>
            <person name="Joshi C.G."/>
            <person name="Kumar D."/>
            <person name="Nagpure N.S."/>
            <person name="Pandey M."/>
            <person name="Agarwal S."/>
            <person name="Srivastava S."/>
            <person name="Singh M."/>
            <person name="Sahoo L."/>
            <person name="Jayasankar P."/>
            <person name="Meher P.K."/>
            <person name="Koringa P.G."/>
            <person name="Iquebal M.A."/>
            <person name="Das S.P."/>
            <person name="Bit A."/>
            <person name="Patnaik S."/>
            <person name="Patel N."/>
            <person name="Shah T.M."/>
            <person name="Hinsu A."/>
            <person name="Jena J.K."/>
        </authorList>
    </citation>
    <scope>NUCLEOTIDE SEQUENCE</scope>
    <source>
        <strain evidence="1">CIFAMagur01</strain>
        <tissue evidence="1">Testis</tissue>
    </source>
</reference>
<accession>A0A8J4XBR0</accession>
<dbReference type="Proteomes" id="UP000727407">
    <property type="component" value="Unassembled WGS sequence"/>
</dbReference>
<name>A0A8J4XBR0_CLAMG</name>